<evidence type="ECO:0000313" key="11">
    <source>
        <dbReference type="EMBL" id="KFG31971.1"/>
    </source>
</evidence>
<dbReference type="GO" id="GO:0006006">
    <property type="term" value="P:glucose metabolic process"/>
    <property type="evidence" value="ECO:0007669"/>
    <property type="project" value="UniProtKB-KW"/>
</dbReference>
<sequence length="560" mass="62753">MAPENGRSSYSTYVRLLWLLTAVTAASALVTNVSGGTAGEDQTYGYVNVGNNSDGVTFIFYGATGDLCRRKIYPTVFQLYLEKKLPESFLIVGMSNQAMSLVDFRKMHRPQLENVLRSYKRLRDPARLLNQFEQRMSYTTGSIDDDNILSHFCHNISRMEQAQSPNASWGRVLYLALPPHIFAPAAAGFKRNCSTHNGWTRVVVEKPFGRDYESSELLSEQLRSVLLEEETYRIDHYLGKEMLQALPPLRFTNFFLEPLMNRNFVKALTISFNEDIGINGRGEFFNAYGIIRDVMQNHLLQLLTLVVMERPATLSDEDIRDEKVKVLKQIAPIKLEETIVGQYSKSEDGSAGSYLETDGVPSHSRTPTYAAVCMHIRSPRWEGVPIYMEAGKGMGKRIVYVRIDFAGVPGFRESNYDFAGNSLILEVQPHPSVRFEVNARAPGLGATLGRNVLKMDVNPDGVRIPDAYENLLLNVLSGDKSHFVRTDELRESWRIFTPMLHALEDLQVQPRLYPFGTPGPSGAVDELRAAVAASVNGTQGKSTIDSRVSLRFSASTGKQR</sequence>
<keyword evidence="8" id="KW-0732">Signal</keyword>
<evidence type="ECO:0000313" key="12">
    <source>
        <dbReference type="Proteomes" id="UP000028837"/>
    </source>
</evidence>
<dbReference type="HAMAP" id="MF_00966">
    <property type="entry name" value="G6PD"/>
    <property type="match status" value="1"/>
</dbReference>
<feature type="chain" id="PRO_5001808261" description="Glucose-6-phosphate 1-dehydrogenase" evidence="8">
    <location>
        <begin position="29"/>
        <end position="560"/>
    </location>
</feature>
<dbReference type="SUPFAM" id="SSF55347">
    <property type="entry name" value="Glyceraldehyde-3-phosphate dehydrogenase-like, C-terminal domain"/>
    <property type="match status" value="1"/>
</dbReference>
<dbReference type="Gene3D" id="3.30.360.10">
    <property type="entry name" value="Dihydrodipicolinate Reductase, domain 2"/>
    <property type="match status" value="1"/>
</dbReference>
<dbReference type="Proteomes" id="UP000028837">
    <property type="component" value="Unassembled WGS sequence"/>
</dbReference>
<evidence type="ECO:0000256" key="1">
    <source>
        <dbReference type="ARBA" id="ARBA00004937"/>
    </source>
</evidence>
<dbReference type="EMBL" id="AHZU02001477">
    <property type="protein sequence ID" value="KFG31971.1"/>
    <property type="molecule type" value="Genomic_DNA"/>
</dbReference>
<comment type="pathway">
    <text evidence="1 7">Carbohydrate degradation; pentose phosphate pathway; D-ribulose 5-phosphate from D-glucose 6-phosphate (oxidative stage): step 1/3.</text>
</comment>
<dbReference type="EC" id="1.1.1.49" evidence="7"/>
<feature type="domain" description="Glucose-6-phosphate dehydrogenase NAD-binding" evidence="9">
    <location>
        <begin position="59"/>
        <end position="244"/>
    </location>
</feature>
<dbReference type="GO" id="GO:0004345">
    <property type="term" value="F:glucose-6-phosphate dehydrogenase activity"/>
    <property type="evidence" value="ECO:0007669"/>
    <property type="project" value="UniProtKB-EC"/>
</dbReference>
<dbReference type="GO" id="GO:0009051">
    <property type="term" value="P:pentose-phosphate shunt, oxidative branch"/>
    <property type="evidence" value="ECO:0007669"/>
    <property type="project" value="TreeGrafter"/>
</dbReference>
<proteinExistence type="inferred from homology"/>
<accession>A0A086JIK3</accession>
<feature type="signal peptide" evidence="8">
    <location>
        <begin position="1"/>
        <end position="28"/>
    </location>
</feature>
<dbReference type="PIRSF" id="PIRSF000110">
    <property type="entry name" value="G6PD"/>
    <property type="match status" value="1"/>
</dbReference>
<evidence type="ECO:0000256" key="7">
    <source>
        <dbReference type="RuleBase" id="RU362120"/>
    </source>
</evidence>
<comment type="similarity">
    <text evidence="2 7">Belongs to the glucose-6-phosphate dehydrogenase family.</text>
</comment>
<evidence type="ECO:0000256" key="6">
    <source>
        <dbReference type="ARBA" id="ARBA00023277"/>
    </source>
</evidence>
<comment type="function">
    <text evidence="7">Catalyzes the rate-limiting step of the oxidative pentose-phosphate pathway, which represents a route for the dissimilation of carbohydrates besides glycolysis.</text>
</comment>
<dbReference type="PANTHER" id="PTHR23429">
    <property type="entry name" value="GLUCOSE-6-PHOSPHATE 1-DEHYDROGENASE G6PD"/>
    <property type="match status" value="1"/>
</dbReference>
<keyword evidence="4 7" id="KW-0521">NADP</keyword>
<dbReference type="InterPro" id="IPR022674">
    <property type="entry name" value="G6P_DH_NAD-bd"/>
</dbReference>
<dbReference type="AlphaFoldDB" id="A0A086JIK3"/>
<evidence type="ECO:0000256" key="2">
    <source>
        <dbReference type="ARBA" id="ARBA00009975"/>
    </source>
</evidence>
<reference evidence="11 12" key="1">
    <citation type="submission" date="2014-02" db="EMBL/GenBank/DDBJ databases">
        <authorList>
            <person name="Sibley D."/>
            <person name="Venepally P."/>
            <person name="Karamycheva S."/>
            <person name="Hadjithomas M."/>
            <person name="Khan A."/>
            <person name="Brunk B."/>
            <person name="Roos D."/>
            <person name="Caler E."/>
            <person name="Lorenzi H."/>
        </authorList>
    </citation>
    <scope>NUCLEOTIDE SEQUENCE [LARGE SCALE GENOMIC DNA]</scope>
    <source>
        <strain evidence="11 12">GAB2-2007-GAL-DOM2</strain>
    </source>
</reference>
<dbReference type="Gene3D" id="3.40.50.720">
    <property type="entry name" value="NAD(P)-binding Rossmann-like Domain"/>
    <property type="match status" value="1"/>
</dbReference>
<comment type="catalytic activity">
    <reaction evidence="7">
        <text>D-glucose 6-phosphate + NADP(+) = 6-phospho-D-glucono-1,5-lactone + NADPH + H(+)</text>
        <dbReference type="Rhea" id="RHEA:15841"/>
        <dbReference type="ChEBI" id="CHEBI:15378"/>
        <dbReference type="ChEBI" id="CHEBI:57783"/>
        <dbReference type="ChEBI" id="CHEBI:57955"/>
        <dbReference type="ChEBI" id="CHEBI:58349"/>
        <dbReference type="ChEBI" id="CHEBI:61548"/>
        <dbReference type="EC" id="1.1.1.49"/>
    </reaction>
</comment>
<dbReference type="NCBIfam" id="TIGR00871">
    <property type="entry name" value="zwf"/>
    <property type="match status" value="1"/>
</dbReference>
<evidence type="ECO:0000256" key="5">
    <source>
        <dbReference type="ARBA" id="ARBA00023002"/>
    </source>
</evidence>
<dbReference type="Pfam" id="PF00479">
    <property type="entry name" value="G6PD_N"/>
    <property type="match status" value="1"/>
</dbReference>
<dbReference type="InterPro" id="IPR036291">
    <property type="entry name" value="NAD(P)-bd_dom_sf"/>
</dbReference>
<dbReference type="GO" id="GO:0050661">
    <property type="term" value="F:NADP binding"/>
    <property type="evidence" value="ECO:0007669"/>
    <property type="project" value="InterPro"/>
</dbReference>
<evidence type="ECO:0000256" key="3">
    <source>
        <dbReference type="ARBA" id="ARBA00022526"/>
    </source>
</evidence>
<evidence type="ECO:0000256" key="4">
    <source>
        <dbReference type="ARBA" id="ARBA00022857"/>
    </source>
</evidence>
<dbReference type="InterPro" id="IPR022675">
    <property type="entry name" value="G6P_DH_C"/>
</dbReference>
<dbReference type="UniPathway" id="UPA00115">
    <property type="reaction ID" value="UER00408"/>
</dbReference>
<dbReference type="Pfam" id="PF02781">
    <property type="entry name" value="G6PD_C"/>
    <property type="match status" value="1"/>
</dbReference>
<organism evidence="11 12">
    <name type="scientific">Toxoplasma gondii GAB2-2007-GAL-DOM2</name>
    <dbReference type="NCBI Taxonomy" id="1130820"/>
    <lineage>
        <taxon>Eukaryota</taxon>
        <taxon>Sar</taxon>
        <taxon>Alveolata</taxon>
        <taxon>Apicomplexa</taxon>
        <taxon>Conoidasida</taxon>
        <taxon>Coccidia</taxon>
        <taxon>Eucoccidiorida</taxon>
        <taxon>Eimeriorina</taxon>
        <taxon>Sarcocystidae</taxon>
        <taxon>Toxoplasma</taxon>
    </lineage>
</organism>
<evidence type="ECO:0000256" key="8">
    <source>
        <dbReference type="SAM" id="SignalP"/>
    </source>
</evidence>
<dbReference type="VEuPathDB" id="ToxoDB:TGDOM2_294200"/>
<dbReference type="InterPro" id="IPR001282">
    <property type="entry name" value="G6P_DH"/>
</dbReference>
<dbReference type="InterPro" id="IPR019796">
    <property type="entry name" value="G6P_DH_AS"/>
</dbReference>
<keyword evidence="3 7" id="KW-0313">Glucose metabolism</keyword>
<feature type="domain" description="Glucose-6-phosphate dehydrogenase C-terminal" evidence="10">
    <location>
        <begin position="249"/>
        <end position="525"/>
    </location>
</feature>
<evidence type="ECO:0000259" key="10">
    <source>
        <dbReference type="Pfam" id="PF02781"/>
    </source>
</evidence>
<comment type="caution">
    <text evidence="11">The sequence shown here is derived from an EMBL/GenBank/DDBJ whole genome shotgun (WGS) entry which is preliminary data.</text>
</comment>
<keyword evidence="5 7" id="KW-0560">Oxidoreductase</keyword>
<dbReference type="PROSITE" id="PS00069">
    <property type="entry name" value="G6P_DEHYDROGENASE"/>
    <property type="match status" value="1"/>
</dbReference>
<dbReference type="SUPFAM" id="SSF51735">
    <property type="entry name" value="NAD(P)-binding Rossmann-fold domains"/>
    <property type="match status" value="1"/>
</dbReference>
<evidence type="ECO:0000259" key="9">
    <source>
        <dbReference type="Pfam" id="PF00479"/>
    </source>
</evidence>
<dbReference type="OrthoDB" id="60984at2759"/>
<dbReference type="PRINTS" id="PR00079">
    <property type="entry name" value="G6PDHDRGNASE"/>
</dbReference>
<keyword evidence="6 7" id="KW-0119">Carbohydrate metabolism</keyword>
<gene>
    <name evidence="11" type="ORF">TGDOM2_294200</name>
</gene>
<protein>
    <recommendedName>
        <fullName evidence="7">Glucose-6-phosphate 1-dehydrogenase</fullName>
        <ecNumber evidence="7">1.1.1.49</ecNumber>
    </recommendedName>
</protein>
<name>A0A086JIK3_TOXGO</name>
<dbReference type="PANTHER" id="PTHR23429:SF0">
    <property type="entry name" value="GLUCOSE-6-PHOSPHATE 1-DEHYDROGENASE"/>
    <property type="match status" value="1"/>
</dbReference>